<evidence type="ECO:0000256" key="1">
    <source>
        <dbReference type="ARBA" id="ARBA00008601"/>
    </source>
</evidence>
<dbReference type="InterPro" id="IPR020422">
    <property type="entry name" value="TYR_PHOSPHATASE_DUAL_dom"/>
</dbReference>
<dbReference type="GeneID" id="16512070"/>
<dbReference type="KEGG" id="vg:16512070"/>
<keyword evidence="3" id="KW-0904">Protein phosphatase</keyword>
<proteinExistence type="inferred from homology"/>
<dbReference type="InterPro" id="IPR016130">
    <property type="entry name" value="Tyr_Pase_AS"/>
</dbReference>
<dbReference type="SMART" id="SM00195">
    <property type="entry name" value="DSPc"/>
    <property type="match status" value="1"/>
</dbReference>
<dbReference type="PANTHER" id="PTHR45948:SF2">
    <property type="entry name" value="DUAL SPECIFICITY PROTEIN PHOSPHATASE"/>
    <property type="match status" value="1"/>
</dbReference>
<comment type="similarity">
    <text evidence="1">Belongs to the protein-tyrosine phosphatase family. Non-receptor class dual specificity subfamily.</text>
</comment>
<dbReference type="Proteomes" id="UP000201566">
    <property type="component" value="Segment"/>
</dbReference>
<evidence type="ECO:0000256" key="4">
    <source>
        <dbReference type="ARBA" id="ARBA00047761"/>
    </source>
</evidence>
<protein>
    <submittedName>
        <fullName evidence="9">Protein tyrosine phosphatase</fullName>
    </submittedName>
</protein>
<dbReference type="PANTHER" id="PTHR45948">
    <property type="entry name" value="DUAL SPECIFICITY PROTEIN PHOSPHATASE DDB_G0269404-RELATED"/>
    <property type="match status" value="1"/>
</dbReference>
<comment type="catalytic activity">
    <reaction evidence="5">
        <text>O-phospho-L-threonyl-[protein] + H2O = L-threonyl-[protein] + phosphate</text>
        <dbReference type="Rhea" id="RHEA:47004"/>
        <dbReference type="Rhea" id="RHEA-COMP:11060"/>
        <dbReference type="Rhea" id="RHEA-COMP:11605"/>
        <dbReference type="ChEBI" id="CHEBI:15377"/>
        <dbReference type="ChEBI" id="CHEBI:30013"/>
        <dbReference type="ChEBI" id="CHEBI:43474"/>
        <dbReference type="ChEBI" id="CHEBI:61977"/>
        <dbReference type="EC" id="3.1.3.16"/>
    </reaction>
</comment>
<dbReference type="CDD" id="cd14498">
    <property type="entry name" value="DSP"/>
    <property type="match status" value="1"/>
</dbReference>
<dbReference type="GO" id="GO:0007165">
    <property type="term" value="P:signal transduction"/>
    <property type="evidence" value="ECO:0007669"/>
    <property type="project" value="TreeGrafter"/>
</dbReference>
<dbReference type="PROSITE" id="PS00383">
    <property type="entry name" value="TYR_PHOSPHATASE_1"/>
    <property type="match status" value="1"/>
</dbReference>
<evidence type="ECO:0000259" key="8">
    <source>
        <dbReference type="PROSITE" id="PS50056"/>
    </source>
</evidence>
<dbReference type="SUPFAM" id="SSF52799">
    <property type="entry name" value="(Phosphotyrosine protein) phosphatases II"/>
    <property type="match status" value="1"/>
</dbReference>
<reference evidence="9 10" key="1">
    <citation type="journal article" date="2013" name="Science">
        <title>Pandoraviruses: amoeba viruses with genomes up to 2.5 Mb reaching that of parasitic eukaryotes.</title>
        <authorList>
            <person name="Philippe N."/>
            <person name="Legendre M."/>
            <person name="Doutre G."/>
            <person name="Coute Y."/>
            <person name="Poirot O."/>
            <person name="Lescot M."/>
            <person name="Arslan D."/>
            <person name="Seltzer V."/>
            <person name="Bertaux L."/>
            <person name="Bruley C."/>
            <person name="Garin J."/>
            <person name="Claverie J.M."/>
            <person name="Abergel C."/>
        </authorList>
    </citation>
    <scope>NUCLEOTIDE SEQUENCE [LARGE SCALE GENOMIC DNA]</scope>
    <source>
        <strain evidence="9">Melbourne</strain>
    </source>
</reference>
<feature type="region of interest" description="Disordered" evidence="6">
    <location>
        <begin position="1"/>
        <end position="21"/>
    </location>
</feature>
<evidence type="ECO:0000256" key="3">
    <source>
        <dbReference type="ARBA" id="ARBA00022912"/>
    </source>
</evidence>
<evidence type="ECO:0000256" key="6">
    <source>
        <dbReference type="SAM" id="MobiDB-lite"/>
    </source>
</evidence>
<dbReference type="InterPro" id="IPR000340">
    <property type="entry name" value="Dual-sp_phosphatase_cat-dom"/>
</dbReference>
<dbReference type="PROSITE" id="PS50054">
    <property type="entry name" value="TYR_PHOSPHATASE_DUAL"/>
    <property type="match status" value="1"/>
</dbReference>
<evidence type="ECO:0000313" key="9">
    <source>
        <dbReference type="EMBL" id="AGO82724.2"/>
    </source>
</evidence>
<dbReference type="Gene3D" id="3.90.190.10">
    <property type="entry name" value="Protein tyrosine phosphatase superfamily"/>
    <property type="match status" value="1"/>
</dbReference>
<evidence type="ECO:0000259" key="7">
    <source>
        <dbReference type="PROSITE" id="PS50054"/>
    </source>
</evidence>
<dbReference type="Pfam" id="PF00782">
    <property type="entry name" value="DSPc"/>
    <property type="match status" value="1"/>
</dbReference>
<organism evidence="9 10">
    <name type="scientific">Pandoravirus dulcis</name>
    <dbReference type="NCBI Taxonomy" id="1349409"/>
    <lineage>
        <taxon>Viruses</taxon>
        <taxon>Pandoravirus</taxon>
    </lineage>
</organism>
<dbReference type="EMBL" id="KC977570">
    <property type="protein sequence ID" value="AGO82724.2"/>
    <property type="molecule type" value="Genomic_DNA"/>
</dbReference>
<keyword evidence="2" id="KW-0378">Hydrolase</keyword>
<sequence length="213" mass="22674">MPRETPRERKRGGPAGETTPARVVAHLPSILGHPTTAAATATMTDDDCCPFADRVSKGLYLGDLRAMTSLAQAEAEEQADWCVVTVLSERDLAGLSLPRHVDHHLVIRADDDLAVDLTPEFARAHAVIASALGRGKSVLVHCMAGISRSATIAAAHLILERGIDAPAALAILRRHRRCIGPNAAFRRQLKDLAEANATRVAPCIAAAEPEHGL</sequence>
<dbReference type="PROSITE" id="PS50056">
    <property type="entry name" value="TYR_PHOSPHATASE_2"/>
    <property type="match status" value="1"/>
</dbReference>
<dbReference type="InterPro" id="IPR029021">
    <property type="entry name" value="Prot-tyrosine_phosphatase-like"/>
</dbReference>
<dbReference type="GO" id="GO:0004722">
    <property type="term" value="F:protein serine/threonine phosphatase activity"/>
    <property type="evidence" value="ECO:0007669"/>
    <property type="project" value="UniProtKB-EC"/>
</dbReference>
<evidence type="ECO:0000313" key="10">
    <source>
        <dbReference type="Proteomes" id="UP000201566"/>
    </source>
</evidence>
<accession>S4VXU9</accession>
<name>S4VXU9_9VIRU</name>
<dbReference type="InterPro" id="IPR000387">
    <property type="entry name" value="Tyr_Pase_dom"/>
</dbReference>
<comment type="catalytic activity">
    <reaction evidence="4">
        <text>O-phospho-L-seryl-[protein] + H2O = L-seryl-[protein] + phosphate</text>
        <dbReference type="Rhea" id="RHEA:20629"/>
        <dbReference type="Rhea" id="RHEA-COMP:9863"/>
        <dbReference type="Rhea" id="RHEA-COMP:11604"/>
        <dbReference type="ChEBI" id="CHEBI:15377"/>
        <dbReference type="ChEBI" id="CHEBI:29999"/>
        <dbReference type="ChEBI" id="CHEBI:43474"/>
        <dbReference type="ChEBI" id="CHEBI:83421"/>
        <dbReference type="EC" id="3.1.3.16"/>
    </reaction>
</comment>
<feature type="domain" description="Tyrosine-protein phosphatase" evidence="7">
    <location>
        <begin position="51"/>
        <end position="198"/>
    </location>
</feature>
<evidence type="ECO:0000256" key="5">
    <source>
        <dbReference type="ARBA" id="ARBA00048336"/>
    </source>
</evidence>
<dbReference type="GO" id="GO:0004725">
    <property type="term" value="F:protein tyrosine phosphatase activity"/>
    <property type="evidence" value="ECO:0007669"/>
    <property type="project" value="TreeGrafter"/>
</dbReference>
<evidence type="ECO:0000256" key="2">
    <source>
        <dbReference type="ARBA" id="ARBA00022801"/>
    </source>
</evidence>
<gene>
    <name evidence="9" type="ORF">pdul_cds_601</name>
</gene>
<dbReference type="RefSeq" id="YP_008319393.2">
    <property type="nucleotide sequence ID" value="NC_021858.1"/>
</dbReference>
<feature type="domain" description="Tyrosine specific protein phosphatases" evidence="8">
    <location>
        <begin position="119"/>
        <end position="176"/>
    </location>
</feature>